<dbReference type="InterPro" id="IPR012347">
    <property type="entry name" value="Ferritin-like"/>
</dbReference>
<evidence type="ECO:0000313" key="2">
    <source>
        <dbReference type="Proteomes" id="UP000030889"/>
    </source>
</evidence>
<accession>A0ABR4YKF6</accession>
<dbReference type="SUPFAM" id="SSF47240">
    <property type="entry name" value="Ferritin-like"/>
    <property type="match status" value="1"/>
</dbReference>
<dbReference type="EMBL" id="JRGF01000002">
    <property type="protein sequence ID" value="KHE42729.1"/>
    <property type="molecule type" value="Genomic_DNA"/>
</dbReference>
<dbReference type="InterPro" id="IPR009078">
    <property type="entry name" value="Ferritin-like_SF"/>
</dbReference>
<dbReference type="InterPro" id="IPR043876">
    <property type="entry name" value="DUF5856"/>
</dbReference>
<proteinExistence type="predicted"/>
<dbReference type="Gene3D" id="1.20.1260.10">
    <property type="match status" value="1"/>
</dbReference>
<reference evidence="1 2" key="1">
    <citation type="submission" date="2014-09" db="EMBL/GenBank/DDBJ databases">
        <title>Alistipes sp. 627, sp. nov., a novel member of the family Rikenellaceae isolated from human faeces.</title>
        <authorList>
            <person name="Shkoporov A.N."/>
            <person name="Chaplin A.V."/>
            <person name="Motuzova O.V."/>
            <person name="Kafarskaia L.I."/>
            <person name="Khokhlova E.V."/>
            <person name="Efimov B.A."/>
        </authorList>
    </citation>
    <scope>NUCLEOTIDE SEQUENCE [LARGE SCALE GENOMIC DNA]</scope>
    <source>
        <strain evidence="1 2">627</strain>
    </source>
</reference>
<gene>
    <name evidence="1" type="ORF">LG35_01550</name>
</gene>
<sequence length="135" mass="15788">MATAIKTKEQKQTRTGTDYGRFFGEMYAFNNSLKLFHWHVSGPGSYAQHMALDEALTTLADAMDRIVETTYAMKGDIEVVIPQTNTPRNIETHCEKFFKYIDEQREMFEEDFSTAILDDYQEAIQQLLYRLKRLQ</sequence>
<keyword evidence="2" id="KW-1185">Reference proteome</keyword>
<organism evidence="1 2">
    <name type="scientific">Alistipes inops</name>
    <dbReference type="NCBI Taxonomy" id="1501391"/>
    <lineage>
        <taxon>Bacteria</taxon>
        <taxon>Pseudomonadati</taxon>
        <taxon>Bacteroidota</taxon>
        <taxon>Bacteroidia</taxon>
        <taxon>Bacteroidales</taxon>
        <taxon>Rikenellaceae</taxon>
        <taxon>Alistipes</taxon>
    </lineage>
</organism>
<protein>
    <recommendedName>
        <fullName evidence="3">DNA starvation/stationary phase protection protein</fullName>
    </recommendedName>
</protein>
<comment type="caution">
    <text evidence="1">The sequence shown here is derived from an EMBL/GenBank/DDBJ whole genome shotgun (WGS) entry which is preliminary data.</text>
</comment>
<evidence type="ECO:0008006" key="3">
    <source>
        <dbReference type="Google" id="ProtNLM"/>
    </source>
</evidence>
<dbReference type="Proteomes" id="UP000030889">
    <property type="component" value="Unassembled WGS sequence"/>
</dbReference>
<dbReference type="RefSeq" id="WP_022063455.1">
    <property type="nucleotide sequence ID" value="NZ_JRGF01000002.1"/>
</dbReference>
<dbReference type="Pfam" id="PF19174">
    <property type="entry name" value="DUF5856"/>
    <property type="match status" value="1"/>
</dbReference>
<name>A0ABR4YKF6_9BACT</name>
<evidence type="ECO:0000313" key="1">
    <source>
        <dbReference type="EMBL" id="KHE42729.1"/>
    </source>
</evidence>